<dbReference type="OrthoDB" id="408373at2759"/>
<dbReference type="GO" id="GO:0016020">
    <property type="term" value="C:membrane"/>
    <property type="evidence" value="ECO:0007669"/>
    <property type="project" value="TreeGrafter"/>
</dbReference>
<keyword evidence="3" id="KW-1185">Reference proteome</keyword>
<dbReference type="EMBL" id="ML995474">
    <property type="protein sequence ID" value="KAF2147304.1"/>
    <property type="molecule type" value="Genomic_DNA"/>
</dbReference>
<dbReference type="PANTHER" id="PTHR43798:SF5">
    <property type="entry name" value="MONOACYLGLYCEROL LIPASE ABHD6"/>
    <property type="match status" value="1"/>
</dbReference>
<dbReference type="GeneID" id="54297059"/>
<dbReference type="InterPro" id="IPR029058">
    <property type="entry name" value="AB_hydrolase_fold"/>
</dbReference>
<dbReference type="RefSeq" id="XP_033403012.1">
    <property type="nucleotide sequence ID" value="XM_033539563.1"/>
</dbReference>
<dbReference type="GO" id="GO:0046464">
    <property type="term" value="P:acylglycerol catabolic process"/>
    <property type="evidence" value="ECO:0007669"/>
    <property type="project" value="TreeGrafter"/>
</dbReference>
<dbReference type="AlphaFoldDB" id="A0A6A6BWS8"/>
<dbReference type="PRINTS" id="PR00111">
    <property type="entry name" value="ABHYDROLASE"/>
</dbReference>
<dbReference type="SUPFAM" id="SSF53474">
    <property type="entry name" value="alpha/beta-Hydrolases"/>
    <property type="match status" value="1"/>
</dbReference>
<gene>
    <name evidence="2" type="ORF">K452DRAFT_282302</name>
</gene>
<protein>
    <recommendedName>
        <fullName evidence="1">Serine aminopeptidase S33 domain-containing protein</fullName>
    </recommendedName>
</protein>
<evidence type="ECO:0000313" key="2">
    <source>
        <dbReference type="EMBL" id="KAF2147304.1"/>
    </source>
</evidence>
<dbReference type="GO" id="GO:0047372">
    <property type="term" value="F:monoacylglycerol lipase activity"/>
    <property type="evidence" value="ECO:0007669"/>
    <property type="project" value="TreeGrafter"/>
</dbReference>
<dbReference type="Pfam" id="PF12146">
    <property type="entry name" value="Hydrolase_4"/>
    <property type="match status" value="1"/>
</dbReference>
<proteinExistence type="predicted"/>
<sequence>MPLLRLAYKTIHYTDLSPTTSTPPKGTILLTHGLGSSQNFYAALFPALLAANFRVIAYDTTGAARSPYTQIEQSIATLADDANALLAALDVPRALLVGHSMGGTVALHALAQHSPRLAGAVLLGPVHPTPGVADAFAARIAAVEKDAMDAMAAVVPATALAADAAPLARAFVRELLLAQDPRGYISHCRVIANATPPDYASVKAPVLLLAGEEDKAAPLASCERIVDALGSGRKGLRVLKGVGHWHAVEAPEEVGKAIVEFAGESGCFE</sequence>
<evidence type="ECO:0000313" key="3">
    <source>
        <dbReference type="Proteomes" id="UP000799438"/>
    </source>
</evidence>
<dbReference type="Proteomes" id="UP000799438">
    <property type="component" value="Unassembled WGS sequence"/>
</dbReference>
<name>A0A6A6BWS8_9PEZI</name>
<organism evidence="2 3">
    <name type="scientific">Aplosporella prunicola CBS 121167</name>
    <dbReference type="NCBI Taxonomy" id="1176127"/>
    <lineage>
        <taxon>Eukaryota</taxon>
        <taxon>Fungi</taxon>
        <taxon>Dikarya</taxon>
        <taxon>Ascomycota</taxon>
        <taxon>Pezizomycotina</taxon>
        <taxon>Dothideomycetes</taxon>
        <taxon>Dothideomycetes incertae sedis</taxon>
        <taxon>Botryosphaeriales</taxon>
        <taxon>Aplosporellaceae</taxon>
        <taxon>Aplosporella</taxon>
    </lineage>
</organism>
<feature type="domain" description="Serine aminopeptidase S33" evidence="1">
    <location>
        <begin position="23"/>
        <end position="244"/>
    </location>
</feature>
<dbReference type="InterPro" id="IPR050266">
    <property type="entry name" value="AB_hydrolase_sf"/>
</dbReference>
<evidence type="ECO:0000259" key="1">
    <source>
        <dbReference type="Pfam" id="PF12146"/>
    </source>
</evidence>
<reference evidence="2" key="1">
    <citation type="journal article" date="2020" name="Stud. Mycol.">
        <title>101 Dothideomycetes genomes: a test case for predicting lifestyles and emergence of pathogens.</title>
        <authorList>
            <person name="Haridas S."/>
            <person name="Albert R."/>
            <person name="Binder M."/>
            <person name="Bloem J."/>
            <person name="Labutti K."/>
            <person name="Salamov A."/>
            <person name="Andreopoulos B."/>
            <person name="Baker S."/>
            <person name="Barry K."/>
            <person name="Bills G."/>
            <person name="Bluhm B."/>
            <person name="Cannon C."/>
            <person name="Castanera R."/>
            <person name="Culley D."/>
            <person name="Daum C."/>
            <person name="Ezra D."/>
            <person name="Gonzalez J."/>
            <person name="Henrissat B."/>
            <person name="Kuo A."/>
            <person name="Liang C."/>
            <person name="Lipzen A."/>
            <person name="Lutzoni F."/>
            <person name="Magnuson J."/>
            <person name="Mondo S."/>
            <person name="Nolan M."/>
            <person name="Ohm R."/>
            <person name="Pangilinan J."/>
            <person name="Park H.-J."/>
            <person name="Ramirez L."/>
            <person name="Alfaro M."/>
            <person name="Sun H."/>
            <person name="Tritt A."/>
            <person name="Yoshinaga Y."/>
            <person name="Zwiers L.-H."/>
            <person name="Turgeon B."/>
            <person name="Goodwin S."/>
            <person name="Spatafora J."/>
            <person name="Crous P."/>
            <person name="Grigoriev I."/>
        </authorList>
    </citation>
    <scope>NUCLEOTIDE SEQUENCE</scope>
    <source>
        <strain evidence="2">CBS 121167</strain>
    </source>
</reference>
<dbReference type="Gene3D" id="3.40.50.1820">
    <property type="entry name" value="alpha/beta hydrolase"/>
    <property type="match status" value="1"/>
</dbReference>
<dbReference type="PANTHER" id="PTHR43798">
    <property type="entry name" value="MONOACYLGLYCEROL LIPASE"/>
    <property type="match status" value="1"/>
</dbReference>
<dbReference type="InterPro" id="IPR000073">
    <property type="entry name" value="AB_hydrolase_1"/>
</dbReference>
<dbReference type="InterPro" id="IPR022742">
    <property type="entry name" value="Hydrolase_4"/>
</dbReference>
<accession>A0A6A6BWS8</accession>